<dbReference type="EMBL" id="WNHB01000014">
    <property type="protein sequence ID" value="MTT32267.1"/>
    <property type="molecule type" value="Genomic_DNA"/>
</dbReference>
<keyword evidence="3 7" id="KW-0812">Transmembrane</keyword>
<dbReference type="GO" id="GO:0016020">
    <property type="term" value="C:membrane"/>
    <property type="evidence" value="ECO:0007669"/>
    <property type="project" value="InterPro"/>
</dbReference>
<accession>A0A6N8CSU2</accession>
<evidence type="ECO:0000256" key="6">
    <source>
        <dbReference type="SAM" id="MobiDB-lite"/>
    </source>
</evidence>
<dbReference type="RefSeq" id="WP_155219087.1">
    <property type="nucleotide sequence ID" value="NZ_WNHB01000014.1"/>
</dbReference>
<protein>
    <recommendedName>
        <fullName evidence="10">Flagellar protein</fullName>
    </recommendedName>
</protein>
<dbReference type="Pfam" id="PF04347">
    <property type="entry name" value="FliO"/>
    <property type="match status" value="1"/>
</dbReference>
<comment type="caution">
    <text evidence="8">The sequence shown here is derived from an EMBL/GenBank/DDBJ whole genome shotgun (WGS) entry which is preliminary data.</text>
</comment>
<dbReference type="Proteomes" id="UP000440978">
    <property type="component" value="Unassembled WGS sequence"/>
</dbReference>
<keyword evidence="9" id="KW-1185">Reference proteome</keyword>
<evidence type="ECO:0000256" key="5">
    <source>
        <dbReference type="ARBA" id="ARBA00023136"/>
    </source>
</evidence>
<keyword evidence="2" id="KW-1003">Cell membrane</keyword>
<evidence type="ECO:0000256" key="3">
    <source>
        <dbReference type="ARBA" id="ARBA00022692"/>
    </source>
</evidence>
<feature type="transmembrane region" description="Helical" evidence="7">
    <location>
        <begin position="72"/>
        <end position="94"/>
    </location>
</feature>
<sequence length="225" mass="25644">MAKVFRKWLMLSLVIGIVFVGQGVKALAESSNNDNSVYNQYNNQKGNPKKSENRTNQLQTTSSGLEKNQTNVFLIFLKLIGALAIVLALIYVLYKLMLKRSKSYQEAGAIRNIGGVSVGNRRSIQLIRIGDEVLVVGVGENVQLLKEIDDRELIKTLTKKNDEPDVFQRNMKKMMGWTVDKTQKKNHPTQSHSFQSIFSEKIKSLQINREKHIEKVVKEEDNKHE</sequence>
<feature type="region of interest" description="Disordered" evidence="6">
    <location>
        <begin position="42"/>
        <end position="62"/>
    </location>
</feature>
<evidence type="ECO:0000256" key="2">
    <source>
        <dbReference type="ARBA" id="ARBA00022475"/>
    </source>
</evidence>
<comment type="subcellular location">
    <subcellularLocation>
        <location evidence="1">Cell membrane</location>
    </subcellularLocation>
</comment>
<dbReference type="AlphaFoldDB" id="A0A6N8CSU2"/>
<evidence type="ECO:0008006" key="10">
    <source>
        <dbReference type="Google" id="ProtNLM"/>
    </source>
</evidence>
<evidence type="ECO:0000256" key="7">
    <source>
        <dbReference type="SAM" id="Phobius"/>
    </source>
</evidence>
<dbReference type="OrthoDB" id="2376965at2"/>
<organism evidence="8 9">
    <name type="scientific">Terrilactibacillus tamarindi</name>
    <dbReference type="NCBI Taxonomy" id="2599694"/>
    <lineage>
        <taxon>Bacteria</taxon>
        <taxon>Bacillati</taxon>
        <taxon>Bacillota</taxon>
        <taxon>Bacilli</taxon>
        <taxon>Bacillales</taxon>
        <taxon>Bacillaceae</taxon>
        <taxon>Terrilactibacillus</taxon>
    </lineage>
</organism>
<dbReference type="InterPro" id="IPR022781">
    <property type="entry name" value="Flagellar_biosynth_FliO"/>
</dbReference>
<evidence type="ECO:0000256" key="4">
    <source>
        <dbReference type="ARBA" id="ARBA00022989"/>
    </source>
</evidence>
<evidence type="ECO:0000313" key="9">
    <source>
        <dbReference type="Proteomes" id="UP000440978"/>
    </source>
</evidence>
<reference evidence="8 9" key="1">
    <citation type="submission" date="2019-11" db="EMBL/GenBank/DDBJ databases">
        <title>Terrilactibacillus tamarindus sp. nov. BCM23-1 isolated from bark of Tamarindus indica.</title>
        <authorList>
            <person name="Kingkaew E."/>
            <person name="Tanasupawat S."/>
        </authorList>
    </citation>
    <scope>NUCLEOTIDE SEQUENCE [LARGE SCALE GENOMIC DNA]</scope>
    <source>
        <strain evidence="8 9">BCM23-1</strain>
    </source>
</reference>
<keyword evidence="4 7" id="KW-1133">Transmembrane helix</keyword>
<evidence type="ECO:0000256" key="1">
    <source>
        <dbReference type="ARBA" id="ARBA00004236"/>
    </source>
</evidence>
<keyword evidence="5 7" id="KW-0472">Membrane</keyword>
<evidence type="ECO:0000313" key="8">
    <source>
        <dbReference type="EMBL" id="MTT32267.1"/>
    </source>
</evidence>
<dbReference type="GO" id="GO:0044781">
    <property type="term" value="P:bacterial-type flagellum organization"/>
    <property type="evidence" value="ECO:0007669"/>
    <property type="project" value="InterPro"/>
</dbReference>
<gene>
    <name evidence="8" type="ORF">GMB86_09650</name>
</gene>
<name>A0A6N8CSU2_9BACI</name>
<proteinExistence type="predicted"/>